<proteinExistence type="predicted"/>
<feature type="transmembrane region" description="Helical" evidence="1">
    <location>
        <begin position="277"/>
        <end position="296"/>
    </location>
</feature>
<sequence>MIAYHKQQLDNRAIQEDVVAAFRRKAITAEEKQAIINAYPTRGYSPHFAIRVGLFVLTVVIAMCVLGIGALCMMSGLDSEAALRSLLIITGLVAYGGMEFYISQGHFHSGVDDALRWTSAGLLLAGMAPFERDTEATLLAVSCVLAGLFTLRTADPLMAVASFLSLLGSVLFSLHQDIAGQSTLPFTGMALSAIVYSAMRYLHHKPACRYYKGVFPWVLTASLLTFYMAGNYAVAAAMTGNPYEGNAPAHMPFYWTFTALVPVVYIFLGIRFKDAILLRTGLGLVAAAIFTVRAYYHALPLEWALVIAGAVLIFISYMLIRYLKTPRHGFSDEPGEDASRFTKLQLESLIISQSMQAPAAPQDHFDFGGGSGGGGGAGGTF</sequence>
<dbReference type="EMBL" id="QCYK01000002">
    <property type="protein sequence ID" value="PUZ25081.1"/>
    <property type="molecule type" value="Genomic_DNA"/>
</dbReference>
<keyword evidence="1" id="KW-1133">Transmembrane helix</keyword>
<dbReference type="OrthoDB" id="660047at2"/>
<evidence type="ECO:0008006" key="4">
    <source>
        <dbReference type="Google" id="ProtNLM"/>
    </source>
</evidence>
<feature type="transmembrane region" description="Helical" evidence="1">
    <location>
        <begin position="52"/>
        <end position="76"/>
    </location>
</feature>
<feature type="transmembrane region" description="Helical" evidence="1">
    <location>
        <begin position="182"/>
        <end position="202"/>
    </location>
</feature>
<name>A0A2T7BFL7_9BACT</name>
<dbReference type="RefSeq" id="WP_108686918.1">
    <property type="nucleotide sequence ID" value="NZ_QCYK01000002.1"/>
</dbReference>
<evidence type="ECO:0000256" key="1">
    <source>
        <dbReference type="SAM" id="Phobius"/>
    </source>
</evidence>
<accession>A0A2T7BFL7</accession>
<evidence type="ECO:0000313" key="3">
    <source>
        <dbReference type="Proteomes" id="UP000244450"/>
    </source>
</evidence>
<keyword evidence="1" id="KW-0812">Transmembrane</keyword>
<evidence type="ECO:0000313" key="2">
    <source>
        <dbReference type="EMBL" id="PUZ25081.1"/>
    </source>
</evidence>
<keyword evidence="1" id="KW-0472">Membrane</keyword>
<feature type="transmembrane region" description="Helical" evidence="1">
    <location>
        <begin position="82"/>
        <end position="102"/>
    </location>
</feature>
<gene>
    <name evidence="2" type="ORF">DCC81_12280</name>
</gene>
<organism evidence="2 3">
    <name type="scientific">Chitinophaga parva</name>
    <dbReference type="NCBI Taxonomy" id="2169414"/>
    <lineage>
        <taxon>Bacteria</taxon>
        <taxon>Pseudomonadati</taxon>
        <taxon>Bacteroidota</taxon>
        <taxon>Chitinophagia</taxon>
        <taxon>Chitinophagales</taxon>
        <taxon>Chitinophagaceae</taxon>
        <taxon>Chitinophaga</taxon>
    </lineage>
</organism>
<feature type="transmembrane region" description="Helical" evidence="1">
    <location>
        <begin position="214"/>
        <end position="233"/>
    </location>
</feature>
<dbReference type="Proteomes" id="UP000244450">
    <property type="component" value="Unassembled WGS sequence"/>
</dbReference>
<keyword evidence="3" id="KW-1185">Reference proteome</keyword>
<reference evidence="2 3" key="1">
    <citation type="submission" date="2018-04" db="EMBL/GenBank/DDBJ databases">
        <title>Chitinophaga fuyangensis sp. nov., isolated from soil in a chemical factory.</title>
        <authorList>
            <person name="Chen K."/>
        </authorList>
    </citation>
    <scope>NUCLEOTIDE SEQUENCE [LARGE SCALE GENOMIC DNA]</scope>
    <source>
        <strain evidence="2 3">LY-1</strain>
    </source>
</reference>
<feature type="transmembrane region" description="Helical" evidence="1">
    <location>
        <begin position="302"/>
        <end position="320"/>
    </location>
</feature>
<dbReference type="AlphaFoldDB" id="A0A2T7BFL7"/>
<protein>
    <recommendedName>
        <fullName evidence="4">DUF2157 domain-containing protein</fullName>
    </recommendedName>
</protein>
<comment type="caution">
    <text evidence="2">The sequence shown here is derived from an EMBL/GenBank/DDBJ whole genome shotgun (WGS) entry which is preliminary data.</text>
</comment>
<feature type="transmembrane region" description="Helical" evidence="1">
    <location>
        <begin position="253"/>
        <end position="270"/>
    </location>
</feature>
<feature type="transmembrane region" description="Helical" evidence="1">
    <location>
        <begin position="158"/>
        <end position="176"/>
    </location>
</feature>